<protein>
    <recommendedName>
        <fullName evidence="4">Lipoprotein</fullName>
    </recommendedName>
</protein>
<accession>A0ABP8IYP6</accession>
<evidence type="ECO:0000256" key="1">
    <source>
        <dbReference type="SAM" id="SignalP"/>
    </source>
</evidence>
<dbReference type="EMBL" id="BAABHA010000004">
    <property type="protein sequence ID" value="GAA4380678.1"/>
    <property type="molecule type" value="Genomic_DNA"/>
</dbReference>
<dbReference type="PROSITE" id="PS51257">
    <property type="entry name" value="PROKAR_LIPOPROTEIN"/>
    <property type="match status" value="1"/>
</dbReference>
<comment type="caution">
    <text evidence="2">The sequence shown here is derived from an EMBL/GenBank/DDBJ whole genome shotgun (WGS) entry which is preliminary data.</text>
</comment>
<evidence type="ECO:0000313" key="2">
    <source>
        <dbReference type="EMBL" id="GAA4380678.1"/>
    </source>
</evidence>
<feature type="chain" id="PRO_5045158951" description="Lipoprotein" evidence="1">
    <location>
        <begin position="25"/>
        <end position="222"/>
    </location>
</feature>
<dbReference type="RefSeq" id="WP_345223678.1">
    <property type="nucleotide sequence ID" value="NZ_BAABHA010000004.1"/>
</dbReference>
<organism evidence="2 3">
    <name type="scientific">Hymenobacter koreensis</name>
    <dbReference type="NCBI Taxonomy" id="1084523"/>
    <lineage>
        <taxon>Bacteria</taxon>
        <taxon>Pseudomonadati</taxon>
        <taxon>Bacteroidota</taxon>
        <taxon>Cytophagia</taxon>
        <taxon>Cytophagales</taxon>
        <taxon>Hymenobacteraceae</taxon>
        <taxon>Hymenobacter</taxon>
    </lineage>
</organism>
<evidence type="ECO:0008006" key="4">
    <source>
        <dbReference type="Google" id="ProtNLM"/>
    </source>
</evidence>
<name>A0ABP8IYP6_9BACT</name>
<gene>
    <name evidence="2" type="ORF">GCM10023186_19440</name>
</gene>
<dbReference type="Proteomes" id="UP001500454">
    <property type="component" value="Unassembled WGS sequence"/>
</dbReference>
<sequence>MKTYLRLLPSQLLLGLLLTAVSCSKDKTLPYYQFTAEDRKWLTAKNGDVWAFENAQGKRMRFQLHNVREEKATVTEPGTFKMEDQYHHDRYSVAMFRLDTVLSNLSHFEFKRDLPTGTTYKNAPKDNGQFHIKAHWDGYIGNPSRERPGELNLPAVEEMSSRFQQLTVRNRRYENVLEVTSDGQCSTCFIPGGIPFHKLYYDQRYGVVRLIERNGDVWDRLP</sequence>
<keyword evidence="3" id="KW-1185">Reference proteome</keyword>
<reference evidence="3" key="1">
    <citation type="journal article" date="2019" name="Int. J. Syst. Evol. Microbiol.">
        <title>The Global Catalogue of Microorganisms (GCM) 10K type strain sequencing project: providing services to taxonomists for standard genome sequencing and annotation.</title>
        <authorList>
            <consortium name="The Broad Institute Genomics Platform"/>
            <consortium name="The Broad Institute Genome Sequencing Center for Infectious Disease"/>
            <person name="Wu L."/>
            <person name="Ma J."/>
        </authorList>
    </citation>
    <scope>NUCLEOTIDE SEQUENCE [LARGE SCALE GENOMIC DNA]</scope>
    <source>
        <strain evidence="3">JCM 17924</strain>
    </source>
</reference>
<feature type="signal peptide" evidence="1">
    <location>
        <begin position="1"/>
        <end position="24"/>
    </location>
</feature>
<proteinExistence type="predicted"/>
<evidence type="ECO:0000313" key="3">
    <source>
        <dbReference type="Proteomes" id="UP001500454"/>
    </source>
</evidence>
<keyword evidence="1" id="KW-0732">Signal</keyword>